<name>A0ABT6KZV2_9MYCO</name>
<protein>
    <recommendedName>
        <fullName evidence="3">NodB homology domain-containing protein</fullName>
    </recommendedName>
</protein>
<gene>
    <name evidence="1" type="ORF">M2272_002864</name>
</gene>
<dbReference type="Proteomes" id="UP001160130">
    <property type="component" value="Unassembled WGS sequence"/>
</dbReference>
<dbReference type="EMBL" id="JARXVE010000004">
    <property type="protein sequence ID" value="MDH6196221.1"/>
    <property type="molecule type" value="Genomic_DNA"/>
</dbReference>
<reference evidence="1 2" key="1">
    <citation type="submission" date="2023-04" db="EMBL/GenBank/DDBJ databases">
        <title>Forest soil microbial communities from Buena Vista Peninsula, Colon Province, Panama.</title>
        <authorList>
            <person name="Bouskill N."/>
        </authorList>
    </citation>
    <scope>NUCLEOTIDE SEQUENCE [LARGE SCALE GENOMIC DNA]</scope>
    <source>
        <strain evidence="1 2">AC80</strain>
    </source>
</reference>
<dbReference type="Gene3D" id="3.20.20.370">
    <property type="entry name" value="Glycoside hydrolase/deacetylase"/>
    <property type="match status" value="1"/>
</dbReference>
<dbReference type="RefSeq" id="WP_280832853.1">
    <property type="nucleotide sequence ID" value="NZ_JARXVE010000004.1"/>
</dbReference>
<dbReference type="SUPFAM" id="SSF88713">
    <property type="entry name" value="Glycoside hydrolase/deacetylase"/>
    <property type="match status" value="1"/>
</dbReference>
<accession>A0ABT6KZV2</accession>
<keyword evidence="2" id="KW-1185">Reference proteome</keyword>
<proteinExistence type="predicted"/>
<evidence type="ECO:0000313" key="2">
    <source>
        <dbReference type="Proteomes" id="UP001160130"/>
    </source>
</evidence>
<evidence type="ECO:0000313" key="1">
    <source>
        <dbReference type="EMBL" id="MDH6196221.1"/>
    </source>
</evidence>
<dbReference type="InterPro" id="IPR011330">
    <property type="entry name" value="Glyco_hydro/deAcase_b/a-brl"/>
</dbReference>
<evidence type="ECO:0008006" key="3">
    <source>
        <dbReference type="Google" id="ProtNLM"/>
    </source>
</evidence>
<comment type="caution">
    <text evidence="1">The sequence shown here is derived from an EMBL/GenBank/DDBJ whole genome shotgun (WGS) entry which is preliminary data.</text>
</comment>
<sequence length="501" mass="56468">MLGTPSSAAFESSHQFEFFDYFRVPYDVSSQGLGGERLDGRLGVLRPLTPTSSEGRQLVWWRGVPSRVAATSAGRFQLAGFTIAAHVAGVGPDELLPNLGLNWRRREGIVDGEGNEVAAVWESAEGAVFLPFDPGEVMLNFWSERHATLGRGDVGRTARLAMLRTYYLVRPLLPRRLQIMLRQIFAAQQGVPEFPRWPLETSLHDMYEWLFGLLTSIAEAPVPWIDVWPTGKTWAFVLTHDVETAVGVAGREKLRAPERRHGFRSSWNFVPERYDLAQDVVRELRSQDCEIGVHGLRHDGHDLESRRMLSARLPAMRAAADRWQATGFRSPATQRNWELMPLLGFDYDSSYTDTDPYEPQPGGCCTFWPYFNQDLVELPITLPQDHTLFSVLRDADPDLWRKKARELSQRGGMVLALVHPDYAGDPKLLAAWEALLSEFAQDPTMWQALPREVATWWRHRRASRLVRSSGTWTITGPAADAGEVRFTAVGSCKPTSDRRGA</sequence>
<organism evidence="1 2">
    <name type="scientific">Mycolicibacterium frederiksbergense</name>
    <dbReference type="NCBI Taxonomy" id="117567"/>
    <lineage>
        <taxon>Bacteria</taxon>
        <taxon>Bacillati</taxon>
        <taxon>Actinomycetota</taxon>
        <taxon>Actinomycetes</taxon>
        <taxon>Mycobacteriales</taxon>
        <taxon>Mycobacteriaceae</taxon>
        <taxon>Mycolicibacterium</taxon>
    </lineage>
</organism>